<gene>
    <name evidence="27" type="ORF">SSS_6825</name>
</gene>
<keyword evidence="14" id="KW-1015">Disulfide bond</keyword>
<feature type="transmembrane region" description="Helical" evidence="24">
    <location>
        <begin position="210"/>
        <end position="227"/>
    </location>
</feature>
<dbReference type="InterPro" id="IPR004842">
    <property type="entry name" value="SLC12A_fam"/>
</dbReference>
<keyword evidence="10 24" id="KW-1133">Transmembrane helix</keyword>
<evidence type="ECO:0000256" key="1">
    <source>
        <dbReference type="ARBA" id="ARBA00004424"/>
    </source>
</evidence>
<keyword evidence="16" id="KW-0739">Sodium transport</keyword>
<dbReference type="PANTHER" id="PTHR11827">
    <property type="entry name" value="SOLUTE CARRIER FAMILY 12, CATION COTRANSPORTERS"/>
    <property type="match status" value="1"/>
</dbReference>
<evidence type="ECO:0000256" key="23">
    <source>
        <dbReference type="ARBA" id="ARBA00077939"/>
    </source>
</evidence>
<keyword evidence="12" id="KW-0406">Ion transport</keyword>
<keyword evidence="11" id="KW-0915">Sodium</keyword>
<dbReference type="EMBL" id="WVUK01000056">
    <property type="protein sequence ID" value="KAF7492970.1"/>
    <property type="molecule type" value="Genomic_DNA"/>
</dbReference>
<dbReference type="GO" id="GO:0005524">
    <property type="term" value="F:ATP binding"/>
    <property type="evidence" value="ECO:0007669"/>
    <property type="project" value="UniProtKB-KW"/>
</dbReference>
<keyword evidence="5 24" id="KW-0812">Transmembrane</keyword>
<evidence type="ECO:0000256" key="5">
    <source>
        <dbReference type="ARBA" id="ARBA00022692"/>
    </source>
</evidence>
<evidence type="ECO:0000256" key="14">
    <source>
        <dbReference type="ARBA" id="ARBA00023157"/>
    </source>
</evidence>
<feature type="transmembrane region" description="Helical" evidence="24">
    <location>
        <begin position="367"/>
        <end position="387"/>
    </location>
</feature>
<evidence type="ECO:0000256" key="18">
    <source>
        <dbReference type="ARBA" id="ARBA00050884"/>
    </source>
</evidence>
<dbReference type="FunFam" id="1.20.1740.10:FF:000018">
    <property type="entry name" value="solute carrier family 12 member 3 isoform X2"/>
    <property type="match status" value="1"/>
</dbReference>
<organism evidence="27">
    <name type="scientific">Sarcoptes scabiei</name>
    <name type="common">Itch mite</name>
    <name type="synonym">Acarus scabiei</name>
    <dbReference type="NCBI Taxonomy" id="52283"/>
    <lineage>
        <taxon>Eukaryota</taxon>
        <taxon>Metazoa</taxon>
        <taxon>Ecdysozoa</taxon>
        <taxon>Arthropoda</taxon>
        <taxon>Chelicerata</taxon>
        <taxon>Arachnida</taxon>
        <taxon>Acari</taxon>
        <taxon>Acariformes</taxon>
        <taxon>Sarcoptiformes</taxon>
        <taxon>Astigmata</taxon>
        <taxon>Psoroptidia</taxon>
        <taxon>Sarcoptoidea</taxon>
        <taxon>Sarcoptidae</taxon>
        <taxon>Sarcoptinae</taxon>
        <taxon>Sarcoptes</taxon>
    </lineage>
</organism>
<proteinExistence type="predicted"/>
<evidence type="ECO:0000256" key="6">
    <source>
        <dbReference type="ARBA" id="ARBA00022741"/>
    </source>
</evidence>
<dbReference type="PANTHER" id="PTHR11827:SF103">
    <property type="entry name" value="SODIUM CHLORIDE COTRANSPORTER 69, ISOFORM E"/>
    <property type="match status" value="1"/>
</dbReference>
<feature type="transmembrane region" description="Helical" evidence="24">
    <location>
        <begin position="265"/>
        <end position="286"/>
    </location>
</feature>
<evidence type="ECO:0000259" key="25">
    <source>
        <dbReference type="Pfam" id="PF00324"/>
    </source>
</evidence>
<evidence type="ECO:0000256" key="2">
    <source>
        <dbReference type="ARBA" id="ARBA00022448"/>
    </source>
</evidence>
<dbReference type="GO" id="GO:0006884">
    <property type="term" value="P:cell volume homeostasis"/>
    <property type="evidence" value="ECO:0007669"/>
    <property type="project" value="TreeGrafter"/>
</dbReference>
<evidence type="ECO:0000256" key="12">
    <source>
        <dbReference type="ARBA" id="ARBA00023065"/>
    </source>
</evidence>
<evidence type="ECO:0000256" key="24">
    <source>
        <dbReference type="SAM" id="Phobius"/>
    </source>
</evidence>
<evidence type="ECO:0000256" key="10">
    <source>
        <dbReference type="ARBA" id="ARBA00022989"/>
    </source>
</evidence>
<evidence type="ECO:0000256" key="3">
    <source>
        <dbReference type="ARBA" id="ARBA00022475"/>
    </source>
</evidence>
<keyword evidence="4" id="KW-0597">Phosphoprotein</keyword>
<keyword evidence="17" id="KW-0868">Chloride</keyword>
<evidence type="ECO:0000256" key="19">
    <source>
        <dbReference type="ARBA" id="ARBA00056815"/>
    </source>
</evidence>
<comment type="subunit">
    <text evidence="20">Homodimer; adopts a domain-swap conformation at the scissor helices connecting the transmembrane domain and C-terminal domain. Interacts with KLHL3. Interacts with IL18R1; this interaction is increased by IL18 treatment.</text>
</comment>
<comment type="subcellular location">
    <subcellularLocation>
        <location evidence="1">Apical cell membrane</location>
        <topology evidence="1">Multi-pass membrane protein</topology>
    </subcellularLocation>
</comment>
<accession>A0A834RA55</accession>
<dbReference type="InterPro" id="IPR004841">
    <property type="entry name" value="AA-permease/SLC12A_dom"/>
</dbReference>
<sequence>MEINMNRRRSSVFPQYLRRNTERKDSIFASESTNNLFPYTIDDKEINLNNYLNQSQNGLKFGWINGVYIRTVLNIFGVMLFIRMGWITGNAGIVISLGIVLISTLLTFCTTLSMSAICTNGEIGTGGIYYMISRSLGAEAGSMIGIIFSLANAVLVSLNLVGAGETTVRIFNIFSITIFDEHNDARIYSTILLFIIAIVPLIGMDWEAKAMFFLLIVLLIGLLNYAIGTVLPLTAIQISRGNIGWQGKALAANLWGQWNSNLAEIFSVFFPSVIGIFAGASMSGDLRDPNAAIPKGTFLAIITTSLVYAILVIFLGSTILPFASGDFEEMLNLTNPLDLSCYRQNNCSFGLVNDYQTVALSSWYEPLIYAGIYAATLSSALGSYVCAPRIFQALCEDKLFPYIHFFAKGYGPNNDPRRGYVLTFLIAWIFLLIGQVNSIAPIISNFFIASFCLVNITCFHASFVGSPSFRPTFKYYNKWISLLTGLVCIVIMFFLDWISAIITVVLMVLIYFYISKKGPEVNWGTSTKGHVYNNALFSALKLNQTKDHVKNFRPSILLLTGNPSARIPLVEFANNITYNRSLLMLGHIINYEIPFFTRNKVIQSQYEWMAKRKIKAFYLLLEASSLTQGAKAMFQVSGLGTKLSPNIVMLGYKSSWKNCLLDDLLDYYNVIITAYETFMGVIILRVQEGLDFSDFFGPSFFKPIVPKSIETSANGDVPQHLESILEMKESKSEKFSGDSEASHPLKPFAMTMNVTKTPTNGFKNNFDQMKKLIPMDAMEAINQFSLKQKSGHIDIWWLTEDGGLIVLIPYLLHISYNWSACSIRIFCLTKTTENIEETKQNMTELVKRLRIPYKDIVVISEVEFKPSEQSKDRFKSFLRDFMCKNETHSESKHPVRANKIDLIKFEEKTNKYLILRDLMLMHSKTSTLIVMTLPLPHRLIVASLYMSWLETITEDMPPFLFVRGHKDVLTV</sequence>
<keyword evidence="7" id="KW-0067">ATP-binding</keyword>
<feature type="transmembrane region" description="Helical" evidence="24">
    <location>
        <begin position="481"/>
        <end position="514"/>
    </location>
</feature>
<feature type="transmembrane region" description="Helical" evidence="24">
    <location>
        <begin position="298"/>
        <end position="323"/>
    </location>
</feature>
<protein>
    <recommendedName>
        <fullName evidence="21">Solute carrier family 12 member 3</fullName>
    </recommendedName>
    <alternativeName>
        <fullName evidence="22">Na-Cl symporter</fullName>
    </alternativeName>
    <alternativeName>
        <fullName evidence="23">Thiazide-sensitive sodium-chloride cotransporter</fullName>
    </alternativeName>
</protein>
<dbReference type="GO" id="GO:0008511">
    <property type="term" value="F:sodium:potassium:chloride symporter activity"/>
    <property type="evidence" value="ECO:0007669"/>
    <property type="project" value="TreeGrafter"/>
</dbReference>
<dbReference type="Gene3D" id="1.20.1740.10">
    <property type="entry name" value="Amino acid/polyamine transporter I"/>
    <property type="match status" value="1"/>
</dbReference>
<keyword evidence="3" id="KW-1003">Cell membrane</keyword>
<evidence type="ECO:0000256" key="13">
    <source>
        <dbReference type="ARBA" id="ARBA00023136"/>
    </source>
</evidence>
<evidence type="ECO:0000313" key="28">
    <source>
        <dbReference type="EnsemblMetazoa" id="KAF7492970.1"/>
    </source>
</evidence>
<keyword evidence="13 24" id="KW-0472">Membrane</keyword>
<feature type="domain" description="SLC12A transporter C-terminal" evidence="26">
    <location>
        <begin position="566"/>
        <end position="970"/>
    </location>
</feature>
<feature type="domain" description="Amino acid permease/ SLC12A" evidence="25">
    <location>
        <begin position="67"/>
        <end position="557"/>
    </location>
</feature>
<comment type="function">
    <text evidence="19">Electroneutral sodium and chloride ion cotransporter, which acts as a key mediator of sodium and chloride reabsorption in kidney distal convoluted tubules. Also acts as a receptor for the pro-inflammatory cytokine IL18, thereby contributing to IL18-induced cytokine production, including IFNG, IL6, IL18 and CCL2. May act either independently of IL18R1, or in a complex with IL18R1.</text>
</comment>
<dbReference type="GO" id="GO:0055075">
    <property type="term" value="P:potassium ion homeostasis"/>
    <property type="evidence" value="ECO:0007669"/>
    <property type="project" value="TreeGrafter"/>
</dbReference>
<keyword evidence="2" id="KW-0813">Transport</keyword>
<feature type="transmembrane region" description="Helical" evidence="24">
    <location>
        <begin position="420"/>
        <end position="440"/>
    </location>
</feature>
<comment type="catalytic activity">
    <reaction evidence="18">
        <text>chloride(out) + Na(+)(out) = chloride(in) + Na(+)(in)</text>
        <dbReference type="Rhea" id="RHEA:73887"/>
        <dbReference type="ChEBI" id="CHEBI:17996"/>
        <dbReference type="ChEBI" id="CHEBI:29101"/>
    </reaction>
</comment>
<dbReference type="Proteomes" id="UP000070412">
    <property type="component" value="Unassembled WGS sequence"/>
</dbReference>
<keyword evidence="6" id="KW-0547">Nucleotide-binding</keyword>
<keyword evidence="29" id="KW-1185">Reference proteome</keyword>
<evidence type="ECO:0000256" key="11">
    <source>
        <dbReference type="ARBA" id="ARBA00023053"/>
    </source>
</evidence>
<keyword evidence="9" id="KW-0769">Symport</keyword>
<evidence type="ECO:0000313" key="29">
    <source>
        <dbReference type="Proteomes" id="UP000070412"/>
    </source>
</evidence>
<feature type="transmembrane region" description="Helical" evidence="24">
    <location>
        <begin position="185"/>
        <end position="203"/>
    </location>
</feature>
<dbReference type="Pfam" id="PF03522">
    <property type="entry name" value="SLC12"/>
    <property type="match status" value="1"/>
</dbReference>
<dbReference type="EnsemblMetazoa" id="SSS_6825s_mrna">
    <property type="protein sequence ID" value="KAF7492970.1"/>
    <property type="gene ID" value="SSS_6825"/>
</dbReference>
<evidence type="ECO:0000256" key="16">
    <source>
        <dbReference type="ARBA" id="ARBA00023201"/>
    </source>
</evidence>
<feature type="transmembrane region" description="Helical" evidence="24">
    <location>
        <begin position="446"/>
        <end position="469"/>
    </location>
</feature>
<evidence type="ECO:0000256" key="4">
    <source>
        <dbReference type="ARBA" id="ARBA00022553"/>
    </source>
</evidence>
<dbReference type="AlphaFoldDB" id="A0A834RA55"/>
<feature type="transmembrane region" description="Helical" evidence="24">
    <location>
        <begin position="140"/>
        <end position="161"/>
    </location>
</feature>
<evidence type="ECO:0000259" key="26">
    <source>
        <dbReference type="Pfam" id="PF03522"/>
    </source>
</evidence>
<evidence type="ECO:0000256" key="15">
    <source>
        <dbReference type="ARBA" id="ARBA00023180"/>
    </source>
</evidence>
<keyword evidence="8" id="KW-0832">Ubl conjugation</keyword>
<dbReference type="GO" id="GO:0055064">
    <property type="term" value="P:chloride ion homeostasis"/>
    <property type="evidence" value="ECO:0007669"/>
    <property type="project" value="TreeGrafter"/>
</dbReference>
<evidence type="ECO:0000256" key="8">
    <source>
        <dbReference type="ARBA" id="ARBA00022843"/>
    </source>
</evidence>
<evidence type="ECO:0000256" key="22">
    <source>
        <dbReference type="ARBA" id="ARBA00076232"/>
    </source>
</evidence>
<keyword evidence="15" id="KW-0325">Glycoprotein</keyword>
<evidence type="ECO:0000256" key="7">
    <source>
        <dbReference type="ARBA" id="ARBA00022840"/>
    </source>
</evidence>
<dbReference type="GO" id="GO:1990573">
    <property type="term" value="P:potassium ion import across plasma membrane"/>
    <property type="evidence" value="ECO:0007669"/>
    <property type="project" value="TreeGrafter"/>
</dbReference>
<evidence type="ECO:0000256" key="21">
    <source>
        <dbReference type="ARBA" id="ARBA00073714"/>
    </source>
</evidence>
<evidence type="ECO:0000313" key="27">
    <source>
        <dbReference type="EMBL" id="KAF7492970.1"/>
    </source>
</evidence>
<dbReference type="InterPro" id="IPR018491">
    <property type="entry name" value="SLC12_C"/>
</dbReference>
<evidence type="ECO:0000256" key="17">
    <source>
        <dbReference type="ARBA" id="ARBA00023214"/>
    </source>
</evidence>
<dbReference type="Pfam" id="PF00324">
    <property type="entry name" value="AA_permease"/>
    <property type="match status" value="1"/>
</dbReference>
<dbReference type="GO" id="GO:0016324">
    <property type="term" value="C:apical plasma membrane"/>
    <property type="evidence" value="ECO:0007669"/>
    <property type="project" value="UniProtKB-SubCell"/>
</dbReference>
<evidence type="ECO:0000256" key="9">
    <source>
        <dbReference type="ARBA" id="ARBA00022847"/>
    </source>
</evidence>
<feature type="transmembrane region" description="Helical" evidence="24">
    <location>
        <begin position="67"/>
        <end position="87"/>
    </location>
</feature>
<evidence type="ECO:0000256" key="20">
    <source>
        <dbReference type="ARBA" id="ARBA00063035"/>
    </source>
</evidence>
<name>A0A834RA55_SARSC</name>
<reference evidence="29" key="1">
    <citation type="journal article" date="2020" name="PLoS Negl. Trop. Dis.">
        <title>High-quality nuclear genome for Sarcoptes scabiei-A critical resource for a neglected parasite.</title>
        <authorList>
            <person name="Korhonen P.K."/>
            <person name="Gasser R.B."/>
            <person name="Ma G."/>
            <person name="Wang T."/>
            <person name="Stroehlein A.J."/>
            <person name="Young N.D."/>
            <person name="Ang C.S."/>
            <person name="Fernando D.D."/>
            <person name="Lu H.C."/>
            <person name="Taylor S."/>
            <person name="Reynolds S.L."/>
            <person name="Mofiz E."/>
            <person name="Najaraj S.H."/>
            <person name="Gowda H."/>
            <person name="Madugundu A."/>
            <person name="Renuse S."/>
            <person name="Holt D."/>
            <person name="Pandey A."/>
            <person name="Papenfuss A.T."/>
            <person name="Fischer K."/>
        </authorList>
    </citation>
    <scope>NUCLEOTIDE SEQUENCE [LARGE SCALE GENOMIC DNA]</scope>
</reference>
<feature type="transmembrane region" description="Helical" evidence="24">
    <location>
        <begin position="93"/>
        <end position="119"/>
    </location>
</feature>
<dbReference type="GO" id="GO:0055078">
    <property type="term" value="P:sodium ion homeostasis"/>
    <property type="evidence" value="ECO:0007669"/>
    <property type="project" value="TreeGrafter"/>
</dbReference>
<reference evidence="27" key="2">
    <citation type="submission" date="2020-01" db="EMBL/GenBank/DDBJ databases">
        <authorList>
            <person name="Korhonen P.K.K."/>
            <person name="Guangxu M.G."/>
            <person name="Wang T.W."/>
            <person name="Stroehlein A.J.S."/>
            <person name="Young N.D."/>
            <person name="Ang C.-S.A."/>
            <person name="Fernando D.W.F."/>
            <person name="Lu H.L."/>
            <person name="Taylor S.T."/>
            <person name="Ehtesham M.E.M."/>
            <person name="Najaraj S.H.N."/>
            <person name="Harsha G.H.G."/>
            <person name="Madugundu A.M."/>
            <person name="Renuse S.R."/>
            <person name="Holt D.H."/>
            <person name="Pandey A.P."/>
            <person name="Papenfuss A.P."/>
            <person name="Gasser R.B.G."/>
            <person name="Fischer K.F."/>
        </authorList>
    </citation>
    <scope>NUCLEOTIDE SEQUENCE</scope>
    <source>
        <strain evidence="27">SSS_KF_BRIS2020</strain>
    </source>
</reference>
<reference evidence="28" key="3">
    <citation type="submission" date="2022-06" db="UniProtKB">
        <authorList>
            <consortium name="EnsemblMetazoa"/>
        </authorList>
    </citation>
    <scope>IDENTIFICATION</scope>
</reference>
<dbReference type="OrthoDB" id="2020542at2759"/>